<evidence type="ECO:0000313" key="7">
    <source>
        <dbReference type="EMBL" id="KAL1565241.1"/>
    </source>
</evidence>
<proteinExistence type="inferred from homology"/>
<comment type="caution">
    <text evidence="7">The sequence shown here is derived from an EMBL/GenBank/DDBJ whole genome shotgun (WGS) entry which is preliminary data.</text>
</comment>
<dbReference type="PANTHER" id="PTHR12428:SF14">
    <property type="entry name" value="ALBINO3-LIKE PROTEIN 1, CHLOROPLASTIC"/>
    <property type="match status" value="1"/>
</dbReference>
<protein>
    <submittedName>
        <fullName evidence="7">ALBINO3-like protein 1, chloroplastic</fullName>
    </submittedName>
</protein>
<keyword evidence="4" id="KW-1133">Transmembrane helix</keyword>
<evidence type="ECO:0000256" key="3">
    <source>
        <dbReference type="ARBA" id="ARBA00022692"/>
    </source>
</evidence>
<evidence type="ECO:0000256" key="1">
    <source>
        <dbReference type="ARBA" id="ARBA00004141"/>
    </source>
</evidence>
<evidence type="ECO:0000256" key="5">
    <source>
        <dbReference type="ARBA" id="ARBA00023136"/>
    </source>
</evidence>
<reference evidence="7 8" key="1">
    <citation type="submission" date="2024-06" db="EMBL/GenBank/DDBJ databases">
        <title>A chromosome level genome sequence of Diviner's sage (Salvia divinorum).</title>
        <authorList>
            <person name="Ford S.A."/>
            <person name="Ro D.-K."/>
            <person name="Ness R.W."/>
            <person name="Phillips M.A."/>
        </authorList>
    </citation>
    <scope>NUCLEOTIDE SEQUENCE [LARGE SCALE GENOMIC DNA]</scope>
    <source>
        <strain evidence="7">SAF-2024a</strain>
        <tissue evidence="7">Leaf</tissue>
    </source>
</reference>
<dbReference type="GO" id="GO:0016020">
    <property type="term" value="C:membrane"/>
    <property type="evidence" value="ECO:0007669"/>
    <property type="project" value="UniProtKB-SubCell"/>
</dbReference>
<accession>A0ABD1ID64</accession>
<evidence type="ECO:0000256" key="2">
    <source>
        <dbReference type="ARBA" id="ARBA00010583"/>
    </source>
</evidence>
<keyword evidence="8" id="KW-1185">Reference proteome</keyword>
<dbReference type="PANTHER" id="PTHR12428">
    <property type="entry name" value="OXA1"/>
    <property type="match status" value="1"/>
</dbReference>
<gene>
    <name evidence="7" type="ORF">AAHA92_07481</name>
</gene>
<feature type="region of interest" description="Disordered" evidence="6">
    <location>
        <begin position="71"/>
        <end position="168"/>
    </location>
</feature>
<feature type="compositionally biased region" description="Basic and acidic residues" evidence="6">
    <location>
        <begin position="71"/>
        <end position="109"/>
    </location>
</feature>
<dbReference type="AlphaFoldDB" id="A0ABD1ID64"/>
<keyword evidence="5" id="KW-0472">Membrane</keyword>
<evidence type="ECO:0000256" key="4">
    <source>
        <dbReference type="ARBA" id="ARBA00022989"/>
    </source>
</evidence>
<comment type="similarity">
    <text evidence="2">Belongs to the OXA1/ALB3/YidC (TC 2.A.9.2) family.</text>
</comment>
<keyword evidence="3" id="KW-0812">Transmembrane</keyword>
<name>A0ABD1ID64_SALDI</name>
<sequence length="168" mass="18620">MIGYFALSVPSGLSLYWLTNNILSTGQQVWLRKLGGAKGPKKIIDGGIKKETIQTLKSISVAPPAKKVVEKEEKLTPEGFRPGERFKQQKEQEARIKRKREEELRKAEEAAANGLQITNSKVNKEITPLEGETSSSSIDSISVNANNVKPESKDDERSSADREENPDI</sequence>
<dbReference type="EMBL" id="JBEAFC010000003">
    <property type="protein sequence ID" value="KAL1565241.1"/>
    <property type="molecule type" value="Genomic_DNA"/>
</dbReference>
<feature type="compositionally biased region" description="Basic and acidic residues" evidence="6">
    <location>
        <begin position="150"/>
        <end position="168"/>
    </location>
</feature>
<evidence type="ECO:0000256" key="6">
    <source>
        <dbReference type="SAM" id="MobiDB-lite"/>
    </source>
</evidence>
<comment type="subcellular location">
    <subcellularLocation>
        <location evidence="1">Membrane</location>
        <topology evidence="1">Multi-pass membrane protein</topology>
    </subcellularLocation>
</comment>
<organism evidence="7 8">
    <name type="scientific">Salvia divinorum</name>
    <name type="common">Maria pastora</name>
    <name type="synonym">Diviner's sage</name>
    <dbReference type="NCBI Taxonomy" id="28513"/>
    <lineage>
        <taxon>Eukaryota</taxon>
        <taxon>Viridiplantae</taxon>
        <taxon>Streptophyta</taxon>
        <taxon>Embryophyta</taxon>
        <taxon>Tracheophyta</taxon>
        <taxon>Spermatophyta</taxon>
        <taxon>Magnoliopsida</taxon>
        <taxon>eudicotyledons</taxon>
        <taxon>Gunneridae</taxon>
        <taxon>Pentapetalae</taxon>
        <taxon>asterids</taxon>
        <taxon>lamiids</taxon>
        <taxon>Lamiales</taxon>
        <taxon>Lamiaceae</taxon>
        <taxon>Nepetoideae</taxon>
        <taxon>Mentheae</taxon>
        <taxon>Salviinae</taxon>
        <taxon>Salvia</taxon>
        <taxon>Salvia subgen. Calosphace</taxon>
    </lineage>
</organism>
<dbReference type="Proteomes" id="UP001567538">
    <property type="component" value="Unassembled WGS sequence"/>
</dbReference>
<dbReference type="InterPro" id="IPR001708">
    <property type="entry name" value="YidC/ALB3/OXA1/COX18"/>
</dbReference>
<evidence type="ECO:0000313" key="8">
    <source>
        <dbReference type="Proteomes" id="UP001567538"/>
    </source>
</evidence>